<comment type="caution">
    <text evidence="2">The sequence shown here is derived from an EMBL/GenBank/DDBJ whole genome shotgun (WGS) entry which is preliminary data.</text>
</comment>
<dbReference type="PANTHER" id="PTHR34504">
    <property type="entry name" value="ANTITOXIN HICB"/>
    <property type="match status" value="1"/>
</dbReference>
<dbReference type="Gene3D" id="3.30.160.250">
    <property type="match status" value="1"/>
</dbReference>
<feature type="domain" description="HicB-like antitoxin of toxin-antitoxin system" evidence="1">
    <location>
        <begin position="3"/>
        <end position="55"/>
    </location>
</feature>
<reference evidence="2" key="1">
    <citation type="journal article" date="2015" name="Proc. Natl. Acad. Sci. U.S.A.">
        <title>Networks of energetic and metabolic interactions define dynamics in microbial communities.</title>
        <authorList>
            <person name="Embree M."/>
            <person name="Liu J.K."/>
            <person name="Al-Bassam M.M."/>
            <person name="Zengler K."/>
        </authorList>
    </citation>
    <scope>NUCLEOTIDE SEQUENCE</scope>
</reference>
<dbReference type="EMBL" id="LNQE01001489">
    <property type="protein sequence ID" value="KUG16571.1"/>
    <property type="molecule type" value="Genomic_DNA"/>
</dbReference>
<accession>A0A0W8F6R2</accession>
<name>A0A0W8F6R2_9ZZZZ</name>
<organism evidence="2">
    <name type="scientific">hydrocarbon metagenome</name>
    <dbReference type="NCBI Taxonomy" id="938273"/>
    <lineage>
        <taxon>unclassified sequences</taxon>
        <taxon>metagenomes</taxon>
        <taxon>ecological metagenomes</taxon>
    </lineage>
</organism>
<proteinExistence type="predicted"/>
<dbReference type="InterPro" id="IPR051404">
    <property type="entry name" value="TA_system_antitoxin"/>
</dbReference>
<protein>
    <recommendedName>
        <fullName evidence="1">HicB-like antitoxin of toxin-antitoxin system domain-containing protein</fullName>
    </recommendedName>
</protein>
<dbReference type="PANTHER" id="PTHR34504:SF4">
    <property type="entry name" value="ANTITOXIN HICB"/>
    <property type="match status" value="1"/>
</dbReference>
<dbReference type="Pfam" id="PF15919">
    <property type="entry name" value="HicB_lk_antitox"/>
    <property type="match status" value="1"/>
</dbReference>
<gene>
    <name evidence="2" type="ORF">ASZ90_013755</name>
</gene>
<dbReference type="AlphaFoldDB" id="A0A0W8F6R2"/>
<dbReference type="InterPro" id="IPR035069">
    <property type="entry name" value="TTHA1013/TTHA0281-like"/>
</dbReference>
<evidence type="ECO:0000313" key="2">
    <source>
        <dbReference type="EMBL" id="KUG16571.1"/>
    </source>
</evidence>
<dbReference type="InterPro" id="IPR031807">
    <property type="entry name" value="HicB-like"/>
</dbReference>
<dbReference type="SUPFAM" id="SSF143100">
    <property type="entry name" value="TTHA1013/TTHA0281-like"/>
    <property type="match status" value="1"/>
</dbReference>
<evidence type="ECO:0000259" key="1">
    <source>
        <dbReference type="Pfam" id="PF15919"/>
    </source>
</evidence>
<sequence>MEYTILIHQAEEGGFWSEVPALPGCYSQGETIDQTLQNTKEAIESHLIALKEDLVAAPIEESLFIGKVRVEVPGL</sequence>